<evidence type="ECO:0000256" key="3">
    <source>
        <dbReference type="ARBA" id="ARBA00022676"/>
    </source>
</evidence>
<dbReference type="PANTHER" id="PTHR43646:SF2">
    <property type="entry name" value="GLYCOSYLTRANSFERASE 2-LIKE DOMAIN-CONTAINING PROTEIN"/>
    <property type="match status" value="1"/>
</dbReference>
<protein>
    <submittedName>
        <fullName evidence="7">Glycosyltransferase</fullName>
        <ecNumber evidence="7">2.4.-.-</ecNumber>
    </submittedName>
</protein>
<comment type="caution">
    <text evidence="7">The sequence shown here is derived from an EMBL/GenBank/DDBJ whole genome shotgun (WGS) entry which is preliminary data.</text>
</comment>
<dbReference type="SUPFAM" id="SSF53448">
    <property type="entry name" value="Nucleotide-diphospho-sugar transferases"/>
    <property type="match status" value="1"/>
</dbReference>
<accession>A0ABU6HHJ4</accession>
<reference evidence="7 8" key="1">
    <citation type="submission" date="2024-01" db="EMBL/GenBank/DDBJ databases">
        <title>Mesobacterium rodlantinim sp. nov., isolated from shallow sea hydrothermal systems off Kueishantao Island.</title>
        <authorList>
            <person name="Su Z."/>
            <person name="Tang K."/>
        </authorList>
    </citation>
    <scope>NUCLEOTIDE SEQUENCE [LARGE SCALE GENOMIC DNA]</scope>
    <source>
        <strain evidence="7 8">TK19101</strain>
    </source>
</reference>
<dbReference type="Pfam" id="PF00535">
    <property type="entry name" value="Glycos_transf_2"/>
    <property type="match status" value="1"/>
</dbReference>
<dbReference type="RefSeq" id="WP_326297011.1">
    <property type="nucleotide sequence ID" value="NZ_JAYLLH010000009.1"/>
</dbReference>
<keyword evidence="4 7" id="KW-0808">Transferase</keyword>
<dbReference type="GO" id="GO:0016757">
    <property type="term" value="F:glycosyltransferase activity"/>
    <property type="evidence" value="ECO:0007669"/>
    <property type="project" value="UniProtKB-KW"/>
</dbReference>
<sequence>MPLSSTSPSLSVILPASNEAALIGGCLDAVLASDWDDAAPLDCVVVANGCRDDTAAIARQRTAAFAGRGWDLTVLDLEQGGKLNALNHGDATARAGSRVYLDADVTIAPTLLTQLRRALDTDAPRYASGDCVIAPARSWFSRAYARIYRQVPFMTHGVPGCGVFAVNAAGRARWGAFPDIISDDTFVRLSFRPDERVKVPARYDWPIVEGLKNLIRVRRRQDKGVREIEARFPELLDNDDKPAFPTSHKLAMALRDPLGFAVYAGVALAVKLGGDRSAEWSRGR</sequence>
<evidence type="ECO:0000256" key="5">
    <source>
        <dbReference type="ARBA" id="ARBA00023136"/>
    </source>
</evidence>
<dbReference type="Gene3D" id="3.90.550.10">
    <property type="entry name" value="Spore Coat Polysaccharide Biosynthesis Protein SpsA, Chain A"/>
    <property type="match status" value="1"/>
</dbReference>
<keyword evidence="8" id="KW-1185">Reference proteome</keyword>
<proteinExistence type="predicted"/>
<evidence type="ECO:0000259" key="6">
    <source>
        <dbReference type="Pfam" id="PF00535"/>
    </source>
</evidence>
<evidence type="ECO:0000256" key="4">
    <source>
        <dbReference type="ARBA" id="ARBA00022679"/>
    </source>
</evidence>
<evidence type="ECO:0000313" key="8">
    <source>
        <dbReference type="Proteomes" id="UP001348149"/>
    </source>
</evidence>
<feature type="domain" description="Glycosyltransferase 2-like" evidence="6">
    <location>
        <begin position="11"/>
        <end position="137"/>
    </location>
</feature>
<dbReference type="Proteomes" id="UP001348149">
    <property type="component" value="Unassembled WGS sequence"/>
</dbReference>
<name>A0ABU6HHJ4_9RHOB</name>
<dbReference type="EMBL" id="JAYLLH010000009">
    <property type="protein sequence ID" value="MEC3861295.1"/>
    <property type="molecule type" value="Genomic_DNA"/>
</dbReference>
<dbReference type="InterPro" id="IPR029044">
    <property type="entry name" value="Nucleotide-diphossugar_trans"/>
</dbReference>
<evidence type="ECO:0000313" key="7">
    <source>
        <dbReference type="EMBL" id="MEC3861295.1"/>
    </source>
</evidence>
<gene>
    <name evidence="7" type="ORF">VK792_08365</name>
</gene>
<keyword evidence="3 7" id="KW-0328">Glycosyltransferase</keyword>
<dbReference type="PANTHER" id="PTHR43646">
    <property type="entry name" value="GLYCOSYLTRANSFERASE"/>
    <property type="match status" value="1"/>
</dbReference>
<dbReference type="EC" id="2.4.-.-" evidence="7"/>
<evidence type="ECO:0000256" key="1">
    <source>
        <dbReference type="ARBA" id="ARBA00004236"/>
    </source>
</evidence>
<comment type="subcellular location">
    <subcellularLocation>
        <location evidence="1">Cell membrane</location>
    </subcellularLocation>
</comment>
<organism evidence="7 8">
    <name type="scientific">Mesobacterium hydrothermale</name>
    <dbReference type="NCBI Taxonomy" id="3111907"/>
    <lineage>
        <taxon>Bacteria</taxon>
        <taxon>Pseudomonadati</taxon>
        <taxon>Pseudomonadota</taxon>
        <taxon>Alphaproteobacteria</taxon>
        <taxon>Rhodobacterales</taxon>
        <taxon>Roseobacteraceae</taxon>
        <taxon>Mesobacterium</taxon>
    </lineage>
</organism>
<keyword evidence="5" id="KW-0472">Membrane</keyword>
<evidence type="ECO:0000256" key="2">
    <source>
        <dbReference type="ARBA" id="ARBA00022475"/>
    </source>
</evidence>
<keyword evidence="2" id="KW-1003">Cell membrane</keyword>
<dbReference type="InterPro" id="IPR001173">
    <property type="entry name" value="Glyco_trans_2-like"/>
</dbReference>